<gene>
    <name evidence="2" type="ORF">EI291_07015</name>
</gene>
<name>A0A428KRV3_9BACT</name>
<comment type="caution">
    <text evidence="2">The sequence shown here is derived from an EMBL/GenBank/DDBJ whole genome shotgun (WGS) entry which is preliminary data.</text>
</comment>
<proteinExistence type="predicted"/>
<organism evidence="2 3">
    <name type="scientific">Hymenobacter rigui</name>
    <dbReference type="NCBI Taxonomy" id="334424"/>
    <lineage>
        <taxon>Bacteria</taxon>
        <taxon>Pseudomonadati</taxon>
        <taxon>Bacteroidota</taxon>
        <taxon>Cytophagia</taxon>
        <taxon>Cytophagales</taxon>
        <taxon>Hymenobacteraceae</taxon>
        <taxon>Hymenobacter</taxon>
    </lineage>
</organism>
<sequence>MSTSFPTYAEAKSLTVFVFSSHSKNVCSAPLGPTVYRSKAAKYSCCQPLPIEAGCKGKQLFLFCKPFSKNFFSKAIRFSVYPLPVEAGCKGSNLFAFSKNQRRKSFSHFLRFRFTGPVSRSKAGCKGSKLFFLFPRAKRKKFFGFDSWKTSPSEAGCKGSNFLLTCATPVTTFFSPGLSEGKTGAAKRAGRRGRRFALVARRLAAARSAFRIGSAKVVGCCGISKPTGEKTRSRPAKGSFLPDYQAD</sequence>
<dbReference type="AlphaFoldDB" id="A0A428KRV3"/>
<dbReference type="OrthoDB" id="10011183at2"/>
<dbReference type="EMBL" id="RWIT01000003">
    <property type="protein sequence ID" value="RSK49246.1"/>
    <property type="molecule type" value="Genomic_DNA"/>
</dbReference>
<feature type="region of interest" description="Disordered" evidence="1">
    <location>
        <begin position="225"/>
        <end position="247"/>
    </location>
</feature>
<dbReference type="Proteomes" id="UP000273500">
    <property type="component" value="Unassembled WGS sequence"/>
</dbReference>
<accession>A0A428KRV3</accession>
<evidence type="ECO:0000313" key="2">
    <source>
        <dbReference type="EMBL" id="RSK49246.1"/>
    </source>
</evidence>
<reference evidence="2 3" key="1">
    <citation type="submission" date="2018-12" db="EMBL/GenBank/DDBJ databases">
        <authorList>
            <person name="Feng G."/>
            <person name="Zhu H."/>
        </authorList>
    </citation>
    <scope>NUCLEOTIDE SEQUENCE [LARGE SCALE GENOMIC DNA]</scope>
    <source>
        <strain evidence="2 3">KCTC 12533</strain>
    </source>
</reference>
<keyword evidence="3" id="KW-1185">Reference proteome</keyword>
<protein>
    <submittedName>
        <fullName evidence="2">Uncharacterized protein</fullName>
    </submittedName>
</protein>
<evidence type="ECO:0000256" key="1">
    <source>
        <dbReference type="SAM" id="MobiDB-lite"/>
    </source>
</evidence>
<dbReference type="RefSeq" id="WP_125419106.1">
    <property type="nucleotide sequence ID" value="NZ_RWIT01000003.1"/>
</dbReference>
<evidence type="ECO:0000313" key="3">
    <source>
        <dbReference type="Proteomes" id="UP000273500"/>
    </source>
</evidence>